<keyword evidence="1" id="KW-0732">Signal</keyword>
<evidence type="ECO:0000313" key="2">
    <source>
        <dbReference type="EMBL" id="RUO43622.1"/>
    </source>
</evidence>
<keyword evidence="3" id="KW-1185">Reference proteome</keyword>
<protein>
    <recommendedName>
        <fullName evidence="4">Outer membrane protein beta-barrel domain-containing protein</fullName>
    </recommendedName>
</protein>
<reference evidence="2 3" key="1">
    <citation type="journal article" date="2011" name="Front. Microbiol.">
        <title>Genomic signatures of strain selection and enhancement in Bacillus atrophaeus var. globigii, a historical biowarfare simulant.</title>
        <authorList>
            <person name="Gibbons H.S."/>
            <person name="Broomall S.M."/>
            <person name="McNew L.A."/>
            <person name="Daligault H."/>
            <person name="Chapman C."/>
            <person name="Bruce D."/>
            <person name="Karavis M."/>
            <person name="Krepps M."/>
            <person name="McGregor P.A."/>
            <person name="Hong C."/>
            <person name="Park K.H."/>
            <person name="Akmal A."/>
            <person name="Feldman A."/>
            <person name="Lin J.S."/>
            <person name="Chang W.E."/>
            <person name="Higgs B.W."/>
            <person name="Demirev P."/>
            <person name="Lindquist J."/>
            <person name="Liem A."/>
            <person name="Fochler E."/>
            <person name="Read T.D."/>
            <person name="Tapia R."/>
            <person name="Johnson S."/>
            <person name="Bishop-Lilly K.A."/>
            <person name="Detter C."/>
            <person name="Han C."/>
            <person name="Sozhamannan S."/>
            <person name="Rosenzweig C.N."/>
            <person name="Skowronski E.W."/>
        </authorList>
    </citation>
    <scope>NUCLEOTIDE SEQUENCE [LARGE SCALE GENOMIC DNA]</scope>
    <source>
        <strain evidence="2 3">AIT1</strain>
    </source>
</reference>
<gene>
    <name evidence="2" type="ORF">CWE15_00005</name>
</gene>
<dbReference type="AlphaFoldDB" id="A0A432X8B1"/>
<evidence type="ECO:0000256" key="1">
    <source>
        <dbReference type="SAM" id="SignalP"/>
    </source>
</evidence>
<comment type="caution">
    <text evidence="2">The sequence shown here is derived from an EMBL/GenBank/DDBJ whole genome shotgun (WGS) entry which is preliminary data.</text>
</comment>
<name>A0A432X8B1_9GAMM</name>
<feature type="signal peptide" evidence="1">
    <location>
        <begin position="1"/>
        <end position="21"/>
    </location>
</feature>
<dbReference type="SUPFAM" id="SSF56935">
    <property type="entry name" value="Porins"/>
    <property type="match status" value="1"/>
</dbReference>
<dbReference type="Proteomes" id="UP000286976">
    <property type="component" value="Unassembled WGS sequence"/>
</dbReference>
<organism evidence="2 3">
    <name type="scientific">Aliidiomarina taiwanensis</name>
    <dbReference type="NCBI Taxonomy" id="946228"/>
    <lineage>
        <taxon>Bacteria</taxon>
        <taxon>Pseudomonadati</taxon>
        <taxon>Pseudomonadota</taxon>
        <taxon>Gammaproteobacteria</taxon>
        <taxon>Alteromonadales</taxon>
        <taxon>Idiomarinaceae</taxon>
        <taxon>Aliidiomarina</taxon>
    </lineage>
</organism>
<sequence length="187" mass="19976">MKKLVVATIAAASLISFTAAAETGPSFDFASLSYLTNDATGGSVDGFKIDANVSLMNGFFVETDLRRVTKSGASLSSGDLGLGYAYNMMPSTALVATAGLSHNRLSPKGVSSLTDSGQYASIGVRSTILSDNLELGLRVNRHWMDVSETSYTASARYFVMDNLSMEFGYDHVDSNFKAYNVGVAYHF</sequence>
<dbReference type="RefSeq" id="WP_126756016.1">
    <property type="nucleotide sequence ID" value="NZ_PIPQ01000001.1"/>
</dbReference>
<accession>A0A432X8B1</accession>
<proteinExistence type="predicted"/>
<evidence type="ECO:0000313" key="3">
    <source>
        <dbReference type="Proteomes" id="UP000286976"/>
    </source>
</evidence>
<evidence type="ECO:0008006" key="4">
    <source>
        <dbReference type="Google" id="ProtNLM"/>
    </source>
</evidence>
<feature type="chain" id="PRO_5019428049" description="Outer membrane protein beta-barrel domain-containing protein" evidence="1">
    <location>
        <begin position="22"/>
        <end position="187"/>
    </location>
</feature>
<dbReference type="EMBL" id="PIPQ01000001">
    <property type="protein sequence ID" value="RUO43622.1"/>
    <property type="molecule type" value="Genomic_DNA"/>
</dbReference>